<dbReference type="Pfam" id="PF00126">
    <property type="entry name" value="HTH_1"/>
    <property type="match status" value="1"/>
</dbReference>
<evidence type="ECO:0000256" key="2">
    <source>
        <dbReference type="ARBA" id="ARBA00023015"/>
    </source>
</evidence>
<dbReference type="InterPro" id="IPR050176">
    <property type="entry name" value="LTTR"/>
</dbReference>
<comment type="similarity">
    <text evidence="1">Belongs to the LysR transcriptional regulatory family.</text>
</comment>
<organism evidence="6 7">
    <name type="scientific">Allorhizobium borbori</name>
    <dbReference type="NCBI Taxonomy" id="485907"/>
    <lineage>
        <taxon>Bacteria</taxon>
        <taxon>Pseudomonadati</taxon>
        <taxon>Pseudomonadota</taxon>
        <taxon>Alphaproteobacteria</taxon>
        <taxon>Hyphomicrobiales</taxon>
        <taxon>Rhizobiaceae</taxon>
        <taxon>Rhizobium/Agrobacterium group</taxon>
        <taxon>Allorhizobium</taxon>
    </lineage>
</organism>
<dbReference type="GO" id="GO:0003700">
    <property type="term" value="F:DNA-binding transcription factor activity"/>
    <property type="evidence" value="ECO:0007669"/>
    <property type="project" value="InterPro"/>
</dbReference>
<reference evidence="6 7" key="1">
    <citation type="submission" date="2020-08" db="EMBL/GenBank/DDBJ databases">
        <title>Genomic Encyclopedia of Type Strains, Phase IV (KMG-IV): sequencing the most valuable type-strain genomes for metagenomic binning, comparative biology and taxonomic classification.</title>
        <authorList>
            <person name="Goeker M."/>
        </authorList>
    </citation>
    <scope>NUCLEOTIDE SEQUENCE [LARGE SCALE GENOMIC DNA]</scope>
    <source>
        <strain evidence="6 7">DSM 26385</strain>
    </source>
</reference>
<keyword evidence="4" id="KW-0804">Transcription</keyword>
<dbReference type="EMBL" id="JACIDU010000007">
    <property type="protein sequence ID" value="MBB4103507.1"/>
    <property type="molecule type" value="Genomic_DNA"/>
</dbReference>
<dbReference type="InterPro" id="IPR036390">
    <property type="entry name" value="WH_DNA-bd_sf"/>
</dbReference>
<proteinExistence type="inferred from homology"/>
<evidence type="ECO:0000256" key="1">
    <source>
        <dbReference type="ARBA" id="ARBA00009437"/>
    </source>
</evidence>
<dbReference type="RefSeq" id="WP_183792114.1">
    <property type="nucleotide sequence ID" value="NZ_JACIDU010000007.1"/>
</dbReference>
<keyword evidence="2" id="KW-0805">Transcription regulation</keyword>
<accession>A0A7W6P170</accession>
<dbReference type="InterPro" id="IPR000847">
    <property type="entry name" value="LysR_HTH_N"/>
</dbReference>
<evidence type="ECO:0000313" key="6">
    <source>
        <dbReference type="EMBL" id="MBB4103507.1"/>
    </source>
</evidence>
<dbReference type="InterPro" id="IPR036388">
    <property type="entry name" value="WH-like_DNA-bd_sf"/>
</dbReference>
<dbReference type="Proteomes" id="UP000584824">
    <property type="component" value="Unassembled WGS sequence"/>
</dbReference>
<keyword evidence="7" id="KW-1185">Reference proteome</keyword>
<dbReference type="GO" id="GO:0003677">
    <property type="term" value="F:DNA binding"/>
    <property type="evidence" value="ECO:0007669"/>
    <property type="project" value="UniProtKB-KW"/>
</dbReference>
<evidence type="ECO:0000313" key="7">
    <source>
        <dbReference type="Proteomes" id="UP000584824"/>
    </source>
</evidence>
<dbReference type="PANTHER" id="PTHR30579">
    <property type="entry name" value="TRANSCRIPTIONAL REGULATOR"/>
    <property type="match status" value="1"/>
</dbReference>
<dbReference type="SUPFAM" id="SSF53850">
    <property type="entry name" value="Periplasmic binding protein-like II"/>
    <property type="match status" value="1"/>
</dbReference>
<dbReference type="PROSITE" id="PS50931">
    <property type="entry name" value="HTH_LYSR"/>
    <property type="match status" value="1"/>
</dbReference>
<dbReference type="PANTHER" id="PTHR30579:SF3">
    <property type="entry name" value="TRANSCRIPTIONAL REGULATORY PROTEIN"/>
    <property type="match status" value="1"/>
</dbReference>
<feature type="domain" description="HTH lysR-type" evidence="5">
    <location>
        <begin position="4"/>
        <end position="61"/>
    </location>
</feature>
<name>A0A7W6P170_9HYPH</name>
<dbReference type="SUPFAM" id="SSF46785">
    <property type="entry name" value="Winged helix' DNA-binding domain"/>
    <property type="match status" value="1"/>
</dbReference>
<dbReference type="Gene3D" id="1.10.10.10">
    <property type="entry name" value="Winged helix-like DNA-binding domain superfamily/Winged helix DNA-binding domain"/>
    <property type="match status" value="1"/>
</dbReference>
<keyword evidence="3 6" id="KW-0238">DNA-binding</keyword>
<dbReference type="AlphaFoldDB" id="A0A7W6P170"/>
<gene>
    <name evidence="6" type="ORF">GGQ66_002065</name>
</gene>
<evidence type="ECO:0000256" key="3">
    <source>
        <dbReference type="ARBA" id="ARBA00023125"/>
    </source>
</evidence>
<evidence type="ECO:0000256" key="4">
    <source>
        <dbReference type="ARBA" id="ARBA00023163"/>
    </source>
</evidence>
<comment type="caution">
    <text evidence="6">The sequence shown here is derived from an EMBL/GenBank/DDBJ whole genome shotgun (WGS) entry which is preliminary data.</text>
</comment>
<protein>
    <submittedName>
        <fullName evidence="6">DNA-binding transcriptional LysR family regulator</fullName>
    </submittedName>
</protein>
<sequence>MKEVGWDDLRLFLHVASQGGLAGAAALTGISAPTIGRRMLALERTMGRALFTRSQQGYRLAPDGEILLDRVRTMHMTVSDITRWHGEAFTLPIVKIAGHAWLASFLAAQSTTLRGPADAFRICSQRLSAADDLTFQRGVTALLPVKPETGNFAIRKTVDVAYAIYRPASAPAGSNLPWISIGTEIATSAPEKWVFHNHEPQIHTWTNAPELLPDLIASGAGRGVLPTFIGDTLPKLVREGEPIEGLTHPLWLAVNDDDRNRPEIRLVMDRLLALLKENEDLFAGRHIAGRGDHSSARARHRSLAGHAD</sequence>
<evidence type="ECO:0000259" key="5">
    <source>
        <dbReference type="PROSITE" id="PS50931"/>
    </source>
</evidence>